<accession>A0A6P0H273</accession>
<feature type="compositionally biased region" description="Low complexity" evidence="1">
    <location>
        <begin position="165"/>
        <end position="182"/>
    </location>
</feature>
<name>A0A6P0H273_9ACTN</name>
<reference evidence="2 4" key="1">
    <citation type="submission" date="2020-01" db="EMBL/GenBank/DDBJ databases">
        <title>the WGS Modestobacter muralis CPCC 204518.</title>
        <authorList>
            <person name="Jiang Z."/>
        </authorList>
    </citation>
    <scope>NUCLEOTIDE SEQUENCE [LARGE SCALE GENOMIC DNA]</scope>
    <source>
        <strain evidence="2 4">DSM 100205</strain>
    </source>
</reference>
<evidence type="ECO:0000313" key="5">
    <source>
        <dbReference type="Proteomes" id="UP000471152"/>
    </source>
</evidence>
<evidence type="ECO:0000256" key="1">
    <source>
        <dbReference type="SAM" id="MobiDB-lite"/>
    </source>
</evidence>
<dbReference type="AlphaFoldDB" id="A0A6P0H273"/>
<reference evidence="3 5" key="2">
    <citation type="submission" date="2020-02" db="EMBL/GenBank/DDBJ databases">
        <title>The WGS of Modestobacter muralis DSM 100205.</title>
        <authorList>
            <person name="Jiang Z."/>
        </authorList>
    </citation>
    <scope>NUCLEOTIDE SEQUENCE [LARGE SCALE GENOMIC DNA]</scope>
    <source>
        <strain evidence="3 5">DSM 100205</strain>
    </source>
</reference>
<feature type="region of interest" description="Disordered" evidence="1">
    <location>
        <begin position="160"/>
        <end position="236"/>
    </location>
</feature>
<feature type="compositionally biased region" description="Acidic residues" evidence="1">
    <location>
        <begin position="217"/>
        <end position="226"/>
    </location>
</feature>
<dbReference type="Proteomes" id="UP000468828">
    <property type="component" value="Unassembled WGS sequence"/>
</dbReference>
<dbReference type="GO" id="GO:0003700">
    <property type="term" value="F:DNA-binding transcription factor activity"/>
    <property type="evidence" value="ECO:0007669"/>
    <property type="project" value="InterPro"/>
</dbReference>
<dbReference type="InterPro" id="IPR013324">
    <property type="entry name" value="RNA_pol_sigma_r3/r4-like"/>
</dbReference>
<dbReference type="SUPFAM" id="SSF88946">
    <property type="entry name" value="Sigma2 domain of RNA polymerase sigma factors"/>
    <property type="match status" value="1"/>
</dbReference>
<evidence type="ECO:0008006" key="6">
    <source>
        <dbReference type="Google" id="ProtNLM"/>
    </source>
</evidence>
<feature type="compositionally biased region" description="Low complexity" evidence="1">
    <location>
        <begin position="207"/>
        <end position="216"/>
    </location>
</feature>
<dbReference type="EMBL" id="JAAGWB010000007">
    <property type="protein sequence ID" value="NEN49830.1"/>
    <property type="molecule type" value="Genomic_DNA"/>
</dbReference>
<proteinExistence type="predicted"/>
<dbReference type="Proteomes" id="UP000471152">
    <property type="component" value="Unassembled WGS sequence"/>
</dbReference>
<sequence>MDRRTDDFAAFVADCEPQLRGTALLLTGDPEQADDLVVTALARTHRRWRRLGSPADALADTRGALVEGALGRTEPSVAGGSIGTLPGPDDDRTDGGRLDPGDRRWLAALAALGPTARVVVVLRLVEGLDEESVATLLDRSPQTVADVLDAAVERLGDLLEPEPTPVAAPTATDTWTAAPPATGEADAVFRRPGTPEAPARPDPAPAVAPAGPAPADDGSDPADDSSDPWAIYRRPS</sequence>
<dbReference type="Gene3D" id="1.20.140.160">
    <property type="match status" value="1"/>
</dbReference>
<keyword evidence="4" id="KW-1185">Reference proteome</keyword>
<gene>
    <name evidence="3" type="ORF">G3R41_02580</name>
    <name evidence="2" type="ORF">GCU67_02580</name>
</gene>
<comment type="caution">
    <text evidence="3">The sequence shown here is derived from an EMBL/GenBank/DDBJ whole genome shotgun (WGS) entry which is preliminary data.</text>
</comment>
<dbReference type="InterPro" id="IPR013325">
    <property type="entry name" value="RNA_pol_sigma_r2"/>
</dbReference>
<protein>
    <recommendedName>
        <fullName evidence="6">RNA polymerase sigma factor 70 region 4 type 2 domain-containing protein</fullName>
    </recommendedName>
</protein>
<dbReference type="GO" id="GO:0006352">
    <property type="term" value="P:DNA-templated transcription initiation"/>
    <property type="evidence" value="ECO:0007669"/>
    <property type="project" value="InterPro"/>
</dbReference>
<evidence type="ECO:0000313" key="4">
    <source>
        <dbReference type="Proteomes" id="UP000468828"/>
    </source>
</evidence>
<dbReference type="SUPFAM" id="SSF88659">
    <property type="entry name" value="Sigma3 and sigma4 domains of RNA polymerase sigma factors"/>
    <property type="match status" value="1"/>
</dbReference>
<organism evidence="3 5">
    <name type="scientific">Modestobacter muralis</name>
    <dbReference type="NCBI Taxonomy" id="1608614"/>
    <lineage>
        <taxon>Bacteria</taxon>
        <taxon>Bacillati</taxon>
        <taxon>Actinomycetota</taxon>
        <taxon>Actinomycetes</taxon>
        <taxon>Geodermatophilales</taxon>
        <taxon>Geodermatophilaceae</taxon>
        <taxon>Modestobacter</taxon>
    </lineage>
</organism>
<dbReference type="EMBL" id="JAAGWH010000007">
    <property type="protein sequence ID" value="NEK93063.1"/>
    <property type="molecule type" value="Genomic_DNA"/>
</dbReference>
<dbReference type="RefSeq" id="WP_163609519.1">
    <property type="nucleotide sequence ID" value="NZ_JAAGWB010000007.1"/>
</dbReference>
<evidence type="ECO:0000313" key="2">
    <source>
        <dbReference type="EMBL" id="NEK93063.1"/>
    </source>
</evidence>
<feature type="region of interest" description="Disordered" evidence="1">
    <location>
        <begin position="71"/>
        <end position="97"/>
    </location>
</feature>
<evidence type="ECO:0000313" key="3">
    <source>
        <dbReference type="EMBL" id="NEN49830.1"/>
    </source>
</evidence>